<dbReference type="CDD" id="cd00093">
    <property type="entry name" value="HTH_XRE"/>
    <property type="match status" value="1"/>
</dbReference>
<evidence type="ECO:0000313" key="4">
    <source>
        <dbReference type="Proteomes" id="UP000280307"/>
    </source>
</evidence>
<dbReference type="SMART" id="SM00530">
    <property type="entry name" value="HTH_XRE"/>
    <property type="match status" value="1"/>
</dbReference>
<dbReference type="PANTHER" id="PTHR46797">
    <property type="entry name" value="HTH-TYPE TRANSCRIPTIONAL REGULATOR"/>
    <property type="match status" value="1"/>
</dbReference>
<dbReference type="GO" id="GO:0003677">
    <property type="term" value="F:DNA binding"/>
    <property type="evidence" value="ECO:0007669"/>
    <property type="project" value="UniProtKB-KW"/>
</dbReference>
<name>A0A426TUL0_9CHLR</name>
<dbReference type="GO" id="GO:0005829">
    <property type="term" value="C:cytosol"/>
    <property type="evidence" value="ECO:0007669"/>
    <property type="project" value="TreeGrafter"/>
</dbReference>
<dbReference type="Proteomes" id="UP000280307">
    <property type="component" value="Unassembled WGS sequence"/>
</dbReference>
<accession>A0A426TUL0</accession>
<dbReference type="Gene3D" id="1.10.260.40">
    <property type="entry name" value="lambda repressor-like DNA-binding domains"/>
    <property type="match status" value="1"/>
</dbReference>
<evidence type="ECO:0000313" key="3">
    <source>
        <dbReference type="EMBL" id="RRR68900.1"/>
    </source>
</evidence>
<dbReference type="InterPro" id="IPR010982">
    <property type="entry name" value="Lambda_DNA-bd_dom_sf"/>
</dbReference>
<dbReference type="Pfam" id="PF01381">
    <property type="entry name" value="HTH_3"/>
    <property type="match status" value="1"/>
</dbReference>
<dbReference type="PROSITE" id="PS50943">
    <property type="entry name" value="HTH_CROC1"/>
    <property type="match status" value="1"/>
</dbReference>
<comment type="caution">
    <text evidence="3">The sequence shown here is derived from an EMBL/GenBank/DDBJ whole genome shotgun (WGS) entry which is preliminary data.</text>
</comment>
<reference evidence="3 4" key="1">
    <citation type="submission" date="2018-12" db="EMBL/GenBank/DDBJ databases">
        <title>Genome Sequence of Candidatus Viridilinea halotolerans isolated from saline sulfide-rich spring.</title>
        <authorList>
            <person name="Grouzdev D.S."/>
            <person name="Burganskaya E.I."/>
            <person name="Krutkina M.S."/>
            <person name="Sukhacheva M.V."/>
            <person name="Gorlenko V.M."/>
        </authorList>
    </citation>
    <scope>NUCLEOTIDE SEQUENCE [LARGE SCALE GENOMIC DNA]</scope>
    <source>
        <strain evidence="3">Chok-6</strain>
    </source>
</reference>
<dbReference type="InterPro" id="IPR050807">
    <property type="entry name" value="TransReg_Diox_bact_type"/>
</dbReference>
<protein>
    <submittedName>
        <fullName evidence="3">XRE family transcriptional regulator</fullName>
    </submittedName>
</protein>
<dbReference type="PANTHER" id="PTHR46797:SF1">
    <property type="entry name" value="METHYLPHOSPHONATE SYNTHASE"/>
    <property type="match status" value="1"/>
</dbReference>
<organism evidence="3 4">
    <name type="scientific">Candidatus Viridilinea halotolerans</name>
    <dbReference type="NCBI Taxonomy" id="2491704"/>
    <lineage>
        <taxon>Bacteria</taxon>
        <taxon>Bacillati</taxon>
        <taxon>Chloroflexota</taxon>
        <taxon>Chloroflexia</taxon>
        <taxon>Chloroflexales</taxon>
        <taxon>Chloroflexineae</taxon>
        <taxon>Oscillochloridaceae</taxon>
        <taxon>Candidatus Viridilinea</taxon>
    </lineage>
</organism>
<gene>
    <name evidence="3" type="ORF">EI684_16880</name>
</gene>
<evidence type="ECO:0000256" key="1">
    <source>
        <dbReference type="ARBA" id="ARBA00023125"/>
    </source>
</evidence>
<dbReference type="AlphaFoldDB" id="A0A426TUL0"/>
<keyword evidence="1" id="KW-0238">DNA-binding</keyword>
<feature type="domain" description="HTH cro/C1-type" evidence="2">
    <location>
        <begin position="15"/>
        <end position="69"/>
    </location>
</feature>
<dbReference type="InterPro" id="IPR001387">
    <property type="entry name" value="Cro/C1-type_HTH"/>
</dbReference>
<sequence>MSTVSQVDMQVGEAMRKARLSRGLRQDDLADLLGVDRSTIARYERGTRSINVSTLLQVAQVLQRPATTFLPGSSSDQGIHMVMQTLQRHPELLTRVVDLLQVSLAEEEDLMLAAGLQAPPEIIAEDLQPLTEEALDALWKTMPAGTPLSQIIDEDRMDRA</sequence>
<dbReference type="GO" id="GO:0003700">
    <property type="term" value="F:DNA-binding transcription factor activity"/>
    <property type="evidence" value="ECO:0007669"/>
    <property type="project" value="TreeGrafter"/>
</dbReference>
<proteinExistence type="predicted"/>
<dbReference type="SUPFAM" id="SSF47413">
    <property type="entry name" value="lambda repressor-like DNA-binding domains"/>
    <property type="match status" value="1"/>
</dbReference>
<dbReference type="EMBL" id="RSAS01000686">
    <property type="protein sequence ID" value="RRR68900.1"/>
    <property type="molecule type" value="Genomic_DNA"/>
</dbReference>
<evidence type="ECO:0000259" key="2">
    <source>
        <dbReference type="PROSITE" id="PS50943"/>
    </source>
</evidence>